<gene>
    <name evidence="2" type="ORF">L596_024698</name>
</gene>
<organism evidence="2 3">
    <name type="scientific">Steinernema carpocapsae</name>
    <name type="common">Entomopathogenic nematode</name>
    <dbReference type="NCBI Taxonomy" id="34508"/>
    <lineage>
        <taxon>Eukaryota</taxon>
        <taxon>Metazoa</taxon>
        <taxon>Ecdysozoa</taxon>
        <taxon>Nematoda</taxon>
        <taxon>Chromadorea</taxon>
        <taxon>Rhabditida</taxon>
        <taxon>Tylenchina</taxon>
        <taxon>Panagrolaimomorpha</taxon>
        <taxon>Strongyloidoidea</taxon>
        <taxon>Steinernematidae</taxon>
        <taxon>Steinernema</taxon>
    </lineage>
</organism>
<feature type="transmembrane region" description="Helical" evidence="1">
    <location>
        <begin position="78"/>
        <end position="102"/>
    </location>
</feature>
<accession>A0A4U5M5M5</accession>
<keyword evidence="3" id="KW-1185">Reference proteome</keyword>
<evidence type="ECO:0000256" key="1">
    <source>
        <dbReference type="SAM" id="Phobius"/>
    </source>
</evidence>
<protein>
    <submittedName>
        <fullName evidence="2">Uncharacterized protein</fullName>
    </submittedName>
</protein>
<dbReference type="AlphaFoldDB" id="A0A4U5M5M5"/>
<sequence>MNQGGIQANNPKHFCCCGCMDVKTGTNVVAAIYMFCSACSLIKGISAMSFPLIATSLLYVVLSMFALMGVSQHAPKKLLGFMFAILINIIILFLVIFGLFTVMGNPKSILPDADPEIARMAICTAILVSGGSIGIDVWFLSTVHNCYNLLKSYNNPNERNEKELDVV</sequence>
<reference evidence="2 3" key="2">
    <citation type="journal article" date="2019" name="G3 (Bethesda)">
        <title>Hybrid Assembly of the Genome of the Entomopathogenic Nematode Steinernema carpocapsae Identifies the X-Chromosome.</title>
        <authorList>
            <person name="Serra L."/>
            <person name="Macchietto M."/>
            <person name="Macias-Munoz A."/>
            <person name="McGill C.J."/>
            <person name="Rodriguez I.M."/>
            <person name="Rodriguez B."/>
            <person name="Murad R."/>
            <person name="Mortazavi A."/>
        </authorList>
    </citation>
    <scope>NUCLEOTIDE SEQUENCE [LARGE SCALE GENOMIC DNA]</scope>
    <source>
        <strain evidence="2 3">ALL</strain>
    </source>
</reference>
<comment type="caution">
    <text evidence="2">The sequence shown here is derived from an EMBL/GenBank/DDBJ whole genome shotgun (WGS) entry which is preliminary data.</text>
</comment>
<reference evidence="2 3" key="1">
    <citation type="journal article" date="2015" name="Genome Biol.">
        <title>Comparative genomics of Steinernema reveals deeply conserved gene regulatory networks.</title>
        <authorList>
            <person name="Dillman A.R."/>
            <person name="Macchietto M."/>
            <person name="Porter C.F."/>
            <person name="Rogers A."/>
            <person name="Williams B."/>
            <person name="Antoshechkin I."/>
            <person name="Lee M.M."/>
            <person name="Goodwin Z."/>
            <person name="Lu X."/>
            <person name="Lewis E.E."/>
            <person name="Goodrich-Blair H."/>
            <person name="Stock S.P."/>
            <person name="Adams B.J."/>
            <person name="Sternberg P.W."/>
            <person name="Mortazavi A."/>
        </authorList>
    </citation>
    <scope>NUCLEOTIDE SEQUENCE [LARGE SCALE GENOMIC DNA]</scope>
    <source>
        <strain evidence="2 3">ALL</strain>
    </source>
</reference>
<keyword evidence="1" id="KW-0812">Transmembrane</keyword>
<evidence type="ECO:0000313" key="2">
    <source>
        <dbReference type="EMBL" id="TKR64112.1"/>
    </source>
</evidence>
<dbReference type="EMBL" id="AZBU02000009">
    <property type="protein sequence ID" value="TKR64112.1"/>
    <property type="molecule type" value="Genomic_DNA"/>
</dbReference>
<keyword evidence="1" id="KW-1133">Transmembrane helix</keyword>
<feature type="transmembrane region" description="Helical" evidence="1">
    <location>
        <begin position="50"/>
        <end position="71"/>
    </location>
</feature>
<name>A0A4U5M5M5_STECR</name>
<feature type="transmembrane region" description="Helical" evidence="1">
    <location>
        <begin position="117"/>
        <end position="141"/>
    </location>
</feature>
<keyword evidence="1" id="KW-0472">Membrane</keyword>
<proteinExistence type="predicted"/>
<evidence type="ECO:0000313" key="3">
    <source>
        <dbReference type="Proteomes" id="UP000298663"/>
    </source>
</evidence>
<dbReference type="Proteomes" id="UP000298663">
    <property type="component" value="Unassembled WGS sequence"/>
</dbReference>